<dbReference type="RefSeq" id="WP_005733362.1">
    <property type="nucleotide sequence ID" value="NZ_LIHQ01000207.1"/>
</dbReference>
<name>A0A0N8TF69_PSEA0</name>
<dbReference type="Proteomes" id="UP000050266">
    <property type="component" value="Unassembled WGS sequence"/>
</dbReference>
<dbReference type="AlphaFoldDB" id="A0A0N8TF69"/>
<evidence type="ECO:0000313" key="1">
    <source>
        <dbReference type="EMBL" id="KPZ18361.1"/>
    </source>
</evidence>
<protein>
    <submittedName>
        <fullName evidence="1">Type III secretion component</fullName>
    </submittedName>
</protein>
<dbReference type="EMBL" id="LJRQ01000029">
    <property type="protein sequence ID" value="KPZ18361.1"/>
    <property type="molecule type" value="Genomic_DNA"/>
</dbReference>
<accession>A0A0N8TF69</accession>
<dbReference type="PATRIC" id="fig|251720.4.peg.6007"/>
<organism evidence="1 2">
    <name type="scientific">Pseudomonas amygdali pv. ulmi</name>
    <dbReference type="NCBI Taxonomy" id="251720"/>
    <lineage>
        <taxon>Bacteria</taxon>
        <taxon>Pseudomonadati</taxon>
        <taxon>Pseudomonadota</taxon>
        <taxon>Gammaproteobacteria</taxon>
        <taxon>Pseudomonadales</taxon>
        <taxon>Pseudomonadaceae</taxon>
        <taxon>Pseudomonas</taxon>
        <taxon>Pseudomonas amygdali</taxon>
    </lineage>
</organism>
<comment type="caution">
    <text evidence="1">The sequence shown here is derived from an EMBL/GenBank/DDBJ whole genome shotgun (WGS) entry which is preliminary data.</text>
</comment>
<sequence>MNTVLTSQWHALAERPLAFVRERCLAECLERDVDAARLAALRDSPRFTARLEQLLTGHFKLQPLAQLDLPAEQDLAVLLLSESDFSHLTRLCGAVWHAATLSREIRGEVVSEYRRLLGNDTFSLALSHRHLAGAADLLRTPAELLQAIDRDGAACVAAWLQSCPAQLQAWLRLRLAEPVHAAPDDAKQVTVVQTVARHLTEISSHE</sequence>
<reference evidence="1 2" key="1">
    <citation type="submission" date="2015-09" db="EMBL/GenBank/DDBJ databases">
        <title>Genome announcement of multiple Pseudomonas syringae strains.</title>
        <authorList>
            <person name="Thakur S."/>
            <person name="Wang P.W."/>
            <person name="Gong Y."/>
            <person name="Weir B.S."/>
            <person name="Guttman D.S."/>
        </authorList>
    </citation>
    <scope>NUCLEOTIDE SEQUENCE [LARGE SCALE GENOMIC DNA]</scope>
    <source>
        <strain evidence="1 2">ICMP3962</strain>
    </source>
</reference>
<evidence type="ECO:0000313" key="2">
    <source>
        <dbReference type="Proteomes" id="UP000050266"/>
    </source>
</evidence>
<dbReference type="OrthoDB" id="7017980at2"/>
<gene>
    <name evidence="1" type="ORF">ALO41_04343</name>
</gene>
<proteinExistence type="predicted"/>